<dbReference type="Pfam" id="PF06831">
    <property type="entry name" value="H2TH"/>
    <property type="match status" value="1"/>
</dbReference>
<evidence type="ECO:0000256" key="1">
    <source>
        <dbReference type="ARBA" id="ARBA00009409"/>
    </source>
</evidence>
<dbReference type="GO" id="GO:0003906">
    <property type="term" value="F:DNA-(apurinic or apyrimidinic site) endonuclease activity"/>
    <property type="evidence" value="ECO:0007669"/>
    <property type="project" value="InterPro"/>
</dbReference>
<dbReference type="PANTHER" id="PTHR22993:SF9">
    <property type="entry name" value="FORMAMIDOPYRIMIDINE-DNA GLYCOSYLASE"/>
    <property type="match status" value="1"/>
</dbReference>
<sequence>MLEFPEVMARAAQLEKEVAGKKVTAVLPPNKPHKFCWFNGDPNLYEERIKDRRIESVSGFGIFVEILFDNGERLAVNDGVNVRFTDSTKLSKTYQLLIIFDDQTALSFTVAMYGGIILHHGDYDNEYYEKSLHAVSPLSEEFSAYYDRILAESKPNLSAKAFLATEQRFPGIGNGVVQDILFEAGIHPKRKLNTLSQDDIIKLKESIVTVLEEMLKAGGRDTEKDIYGENCGYQTKMSKNSLTKGCPMCGGEITKEAYLGGSVYYCPKCQPLIK</sequence>
<comment type="similarity">
    <text evidence="1">Belongs to the FPG family.</text>
</comment>
<protein>
    <submittedName>
        <fullName evidence="3">Formamidopyrimidine-DNA glycosylase</fullName>
    </submittedName>
</protein>
<dbReference type="AlphaFoldDB" id="A0A2Y9CAT8"/>
<organism evidence="3 4">
    <name type="scientific">Faecalicatena orotica</name>
    <dbReference type="NCBI Taxonomy" id="1544"/>
    <lineage>
        <taxon>Bacteria</taxon>
        <taxon>Bacillati</taxon>
        <taxon>Bacillota</taxon>
        <taxon>Clostridia</taxon>
        <taxon>Lachnospirales</taxon>
        <taxon>Lachnospiraceae</taxon>
        <taxon>Faecalicatena</taxon>
    </lineage>
</organism>
<dbReference type="GO" id="GO:0008270">
    <property type="term" value="F:zinc ion binding"/>
    <property type="evidence" value="ECO:0007669"/>
    <property type="project" value="InterPro"/>
</dbReference>
<dbReference type="SUPFAM" id="SSF46946">
    <property type="entry name" value="S13-like H2TH domain"/>
    <property type="match status" value="1"/>
</dbReference>
<accession>A0A2Y9CAT8</accession>
<gene>
    <name evidence="3" type="ORF">A8806_12271</name>
</gene>
<dbReference type="InterPro" id="IPR015886">
    <property type="entry name" value="H2TH_FPG"/>
</dbReference>
<dbReference type="OrthoDB" id="9800855at2"/>
<dbReference type="InterPro" id="IPR035937">
    <property type="entry name" value="FPG_N"/>
</dbReference>
<proteinExistence type="inferred from homology"/>
<dbReference type="SUPFAM" id="SSF81624">
    <property type="entry name" value="N-terminal domain of MutM-like DNA repair proteins"/>
    <property type="match status" value="1"/>
</dbReference>
<dbReference type="GO" id="GO:0006284">
    <property type="term" value="P:base-excision repair"/>
    <property type="evidence" value="ECO:0007669"/>
    <property type="project" value="InterPro"/>
</dbReference>
<dbReference type="PANTHER" id="PTHR22993">
    <property type="entry name" value="FORMAMIDOPYRIMIDINE-DNA GLYCOSYLASE"/>
    <property type="match status" value="1"/>
</dbReference>
<evidence type="ECO:0000313" key="4">
    <source>
        <dbReference type="Proteomes" id="UP000245845"/>
    </source>
</evidence>
<dbReference type="Proteomes" id="UP000245845">
    <property type="component" value="Unassembled WGS sequence"/>
</dbReference>
<dbReference type="SUPFAM" id="SSF57716">
    <property type="entry name" value="Glucocorticoid receptor-like (DNA-binding domain)"/>
    <property type="match status" value="1"/>
</dbReference>
<dbReference type="EMBL" id="QGDL01000022">
    <property type="protein sequence ID" value="PWJ20684.1"/>
    <property type="molecule type" value="Genomic_DNA"/>
</dbReference>
<comment type="caution">
    <text evidence="3">The sequence shown here is derived from an EMBL/GenBank/DDBJ whole genome shotgun (WGS) entry which is preliminary data.</text>
</comment>
<dbReference type="Gene3D" id="1.10.8.50">
    <property type="match status" value="1"/>
</dbReference>
<dbReference type="GO" id="GO:0034039">
    <property type="term" value="F:8-oxo-7,8-dihydroguanine DNA N-glycosylase activity"/>
    <property type="evidence" value="ECO:0007669"/>
    <property type="project" value="TreeGrafter"/>
</dbReference>
<reference evidence="3 4" key="1">
    <citation type="submission" date="2018-05" db="EMBL/GenBank/DDBJ databases">
        <title>The Hungate 1000. A catalogue of reference genomes from the rumen microbiome.</title>
        <authorList>
            <person name="Kelly W."/>
        </authorList>
    </citation>
    <scope>NUCLEOTIDE SEQUENCE [LARGE SCALE GENOMIC DNA]</scope>
    <source>
        <strain evidence="3 4">NLAE-zl-C242</strain>
    </source>
</reference>
<dbReference type="Gene3D" id="3.20.190.10">
    <property type="entry name" value="MutM-like, N-terminal"/>
    <property type="match status" value="1"/>
</dbReference>
<name>A0A2Y9CAT8_9FIRM</name>
<dbReference type="RefSeq" id="WP_109733847.1">
    <property type="nucleotide sequence ID" value="NZ_BAAACK010000012.1"/>
</dbReference>
<keyword evidence="4" id="KW-1185">Reference proteome</keyword>
<dbReference type="InterPro" id="IPR010979">
    <property type="entry name" value="Ribosomal_uS13-like_H2TH"/>
</dbReference>
<evidence type="ECO:0000259" key="2">
    <source>
        <dbReference type="SMART" id="SM01232"/>
    </source>
</evidence>
<evidence type="ECO:0000313" key="3">
    <source>
        <dbReference type="EMBL" id="PWJ20684.1"/>
    </source>
</evidence>
<dbReference type="GO" id="GO:0003684">
    <property type="term" value="F:damaged DNA binding"/>
    <property type="evidence" value="ECO:0007669"/>
    <property type="project" value="InterPro"/>
</dbReference>
<feature type="domain" description="Formamidopyrimidine-DNA glycosylase H2TH DNA-binding" evidence="2">
    <location>
        <begin position="133"/>
        <end position="226"/>
    </location>
</feature>
<dbReference type="SMART" id="SM01232">
    <property type="entry name" value="H2TH"/>
    <property type="match status" value="1"/>
</dbReference>